<name>A0A6J5N106_9CAUD</name>
<dbReference type="EMBL" id="LR796980">
    <property type="protein sequence ID" value="CAB4179102.1"/>
    <property type="molecule type" value="Genomic_DNA"/>
</dbReference>
<evidence type="ECO:0000313" key="10">
    <source>
        <dbReference type="EMBL" id="CAB4220157.1"/>
    </source>
</evidence>
<accession>A0A6J5N106</accession>
<evidence type="ECO:0000313" key="3">
    <source>
        <dbReference type="EMBL" id="CAB4150970.1"/>
    </source>
</evidence>
<dbReference type="EMBL" id="LR797130">
    <property type="protein sequence ID" value="CAB4188789.1"/>
    <property type="molecule type" value="Genomic_DNA"/>
</dbReference>
<dbReference type="EMBL" id="LR796461">
    <property type="protein sequence ID" value="CAB4146050.1"/>
    <property type="molecule type" value="Genomic_DNA"/>
</dbReference>
<dbReference type="EMBL" id="LR796305">
    <property type="protein sequence ID" value="CAB4135625.1"/>
    <property type="molecule type" value="Genomic_DNA"/>
</dbReference>
<dbReference type="EMBL" id="LR797180">
    <property type="protein sequence ID" value="CAB4191934.1"/>
    <property type="molecule type" value="Genomic_DNA"/>
</dbReference>
<protein>
    <submittedName>
        <fullName evidence="3">Uncharacterized protein</fullName>
    </submittedName>
</protein>
<evidence type="ECO:0000313" key="8">
    <source>
        <dbReference type="EMBL" id="CAB4191934.1"/>
    </source>
</evidence>
<dbReference type="EMBL" id="LR797434">
    <property type="protein sequence ID" value="CAB4216115.1"/>
    <property type="molecule type" value="Genomic_DNA"/>
</dbReference>
<dbReference type="EMBL" id="LR797492">
    <property type="protein sequence ID" value="CAB4220157.1"/>
    <property type="molecule type" value="Genomic_DNA"/>
</dbReference>
<dbReference type="EMBL" id="LR798423">
    <property type="protein sequence ID" value="CAB5230758.1"/>
    <property type="molecule type" value="Genomic_DNA"/>
</dbReference>
<evidence type="ECO:0000313" key="1">
    <source>
        <dbReference type="EMBL" id="CAB4135625.1"/>
    </source>
</evidence>
<dbReference type="EMBL" id="LR796548">
    <property type="protein sequence ID" value="CAB4150970.1"/>
    <property type="molecule type" value="Genomic_DNA"/>
</dbReference>
<evidence type="ECO:0000313" key="5">
    <source>
        <dbReference type="EMBL" id="CAB4175345.1"/>
    </source>
</evidence>
<organism evidence="3">
    <name type="scientific">uncultured Caudovirales phage</name>
    <dbReference type="NCBI Taxonomy" id="2100421"/>
    <lineage>
        <taxon>Viruses</taxon>
        <taxon>Duplodnaviria</taxon>
        <taxon>Heunggongvirae</taxon>
        <taxon>Uroviricota</taxon>
        <taxon>Caudoviricetes</taxon>
        <taxon>Peduoviridae</taxon>
        <taxon>Maltschvirus</taxon>
        <taxon>Maltschvirus maltsch</taxon>
    </lineage>
</organism>
<gene>
    <name evidence="6" type="ORF">UFOVP1031_30</name>
    <name evidence="7" type="ORF">UFOVP1172_105</name>
    <name evidence="8" type="ORF">UFOVP1240_10</name>
    <name evidence="9" type="ORF">UFOVP1486_67</name>
    <name evidence="11" type="ORF">UFOVP1578_102</name>
    <name evidence="10" type="ORF">UFOVP1630_94</name>
    <name evidence="1" type="ORF">UFOVP288_27</name>
    <name evidence="2" type="ORF">UFOVP483_12</name>
    <name evidence="3" type="ORF">UFOVP573_88</name>
    <name evidence="4" type="ORF">UFOVP769_27</name>
    <name evidence="5" type="ORF">UFOVP962_152</name>
</gene>
<dbReference type="EMBL" id="LR796709">
    <property type="protein sequence ID" value="CAB4161010.1"/>
    <property type="molecule type" value="Genomic_DNA"/>
</dbReference>
<evidence type="ECO:0000313" key="2">
    <source>
        <dbReference type="EMBL" id="CAB4146050.1"/>
    </source>
</evidence>
<reference evidence="3" key="1">
    <citation type="submission" date="2020-04" db="EMBL/GenBank/DDBJ databases">
        <authorList>
            <person name="Chiriac C."/>
            <person name="Salcher M."/>
            <person name="Ghai R."/>
            <person name="Kavagutti S V."/>
        </authorList>
    </citation>
    <scope>NUCLEOTIDE SEQUENCE</scope>
</reference>
<evidence type="ECO:0000313" key="6">
    <source>
        <dbReference type="EMBL" id="CAB4179102.1"/>
    </source>
</evidence>
<evidence type="ECO:0000313" key="4">
    <source>
        <dbReference type="EMBL" id="CAB4161010.1"/>
    </source>
</evidence>
<sequence length="72" mass="8525">MVKATGIYCQHCAGRMFTGQQYYAFQKNYIDLTCLRCATSIDVEVKKLNKVLRYLNFKTVEERHDIQETNRK</sequence>
<evidence type="ECO:0000313" key="9">
    <source>
        <dbReference type="EMBL" id="CAB4216115.1"/>
    </source>
</evidence>
<evidence type="ECO:0000313" key="11">
    <source>
        <dbReference type="EMBL" id="CAB5230758.1"/>
    </source>
</evidence>
<evidence type="ECO:0000313" key="7">
    <source>
        <dbReference type="EMBL" id="CAB4188789.1"/>
    </source>
</evidence>
<dbReference type="EMBL" id="LR796917">
    <property type="protein sequence ID" value="CAB4175345.1"/>
    <property type="molecule type" value="Genomic_DNA"/>
</dbReference>
<proteinExistence type="predicted"/>